<evidence type="ECO:0000313" key="2">
    <source>
        <dbReference type="WBParaSite" id="PS1159_v2.g14608.t1"/>
    </source>
</evidence>
<dbReference type="WBParaSite" id="PS1159_v2.g14608.t1">
    <property type="protein sequence ID" value="PS1159_v2.g14608.t1"/>
    <property type="gene ID" value="PS1159_v2.g14608"/>
</dbReference>
<accession>A0AC35F9Y7</accession>
<reference evidence="2" key="1">
    <citation type="submission" date="2022-11" db="UniProtKB">
        <authorList>
            <consortium name="WormBaseParasite"/>
        </authorList>
    </citation>
    <scope>IDENTIFICATION</scope>
</reference>
<sequence>METNITYRAKSVETLVIFSFNGKINETEGQTVTSYIDYLNNLVTVGGNYTKFFDQDKISLNLFFGNYNATSLLNAADDENNTIAFIILKNNQEFTDNVTQEANDTSLSSATTCNETLHLCNVIKRFLEKPRDLLTKLNLVIISNICPEKSIFEEFSLYNVGESLTRTFLITKAKNKEKCGINKPLLTKQFTLDTDYNKVDEEDRKELIDPTFGKIV</sequence>
<proteinExistence type="predicted"/>
<evidence type="ECO:0000313" key="1">
    <source>
        <dbReference type="Proteomes" id="UP000887580"/>
    </source>
</evidence>
<protein>
    <submittedName>
        <fullName evidence="2">Uncharacterized protein</fullName>
    </submittedName>
</protein>
<name>A0AC35F9Y7_9BILA</name>
<organism evidence="1 2">
    <name type="scientific">Panagrolaimus sp. PS1159</name>
    <dbReference type="NCBI Taxonomy" id="55785"/>
    <lineage>
        <taxon>Eukaryota</taxon>
        <taxon>Metazoa</taxon>
        <taxon>Ecdysozoa</taxon>
        <taxon>Nematoda</taxon>
        <taxon>Chromadorea</taxon>
        <taxon>Rhabditida</taxon>
        <taxon>Tylenchina</taxon>
        <taxon>Panagrolaimomorpha</taxon>
        <taxon>Panagrolaimoidea</taxon>
        <taxon>Panagrolaimidae</taxon>
        <taxon>Panagrolaimus</taxon>
    </lineage>
</organism>
<dbReference type="Proteomes" id="UP000887580">
    <property type="component" value="Unplaced"/>
</dbReference>